<sequence>MNHSSFDLAVIGGGPGGYVAAIRAAQLGMSTALIERDQLGGVCLNWGCIPTKALLRSADVLRHVRHAAEFGIKVSAPEVDLPAMIERSRSVAGQLNKGVVHLMKKNGVTVLSGHGRLKGEGTIEVTERNGTISSIAARNIIIASGARPRRLPGLEPDGKTVWTYRDALVPSSIPRKLLIVGGGAIGIEFASFYHAIGAQVTVVEMAQRILPVEDADVSTQVETSLKRQGIQLRTGNRIKRATRDNDSWFVDIGDDEGGRSETLRVDVILVAAGIVGNVEDLGLERTAAKIEKTHIVTDAVGRTGEPGLYAIGDVAGPPWLAHKASHEGLICVEAIAGLASHELDPACIPACTYSHPQVASVGITEAQARAKGYTVKVGRFPFVANGKAIAMGATEGFVKVVYDARTGELLGAHMVGEDVTELIQGFVIGKTIETTEAEMMRAIMPHPTLSEAMHEATLAAYGRVLHA</sequence>
<feature type="binding site" evidence="14">
    <location>
        <position position="52"/>
    </location>
    <ligand>
        <name>FAD</name>
        <dbReference type="ChEBI" id="CHEBI:57692"/>
    </ligand>
</feature>
<feature type="domain" description="FAD/NAD(P)-binding" evidence="18">
    <location>
        <begin position="6"/>
        <end position="328"/>
    </location>
</feature>
<keyword evidence="14" id="KW-0547">Nucleotide-binding</keyword>
<keyword evidence="8 16" id="KW-0560">Oxidoreductase</keyword>
<evidence type="ECO:0000256" key="7">
    <source>
        <dbReference type="ARBA" id="ARBA00022827"/>
    </source>
</evidence>
<dbReference type="KEGG" id="buo:BRPE64_ECDS00190"/>
<dbReference type="Proteomes" id="UP000013966">
    <property type="component" value="Plasmid p2"/>
</dbReference>
<feature type="binding site" evidence="14">
    <location>
        <begin position="181"/>
        <end position="188"/>
    </location>
    <ligand>
        <name>NAD(+)</name>
        <dbReference type="ChEBI" id="CHEBI:57540"/>
    </ligand>
</feature>
<dbReference type="EC" id="1.8.1.4" evidence="3 16"/>
<dbReference type="EMBL" id="AP013062">
    <property type="protein sequence ID" value="BAN28177.1"/>
    <property type="molecule type" value="Genomic_DNA"/>
</dbReference>
<dbReference type="PROSITE" id="PS00076">
    <property type="entry name" value="PYRIDINE_REDOX_1"/>
    <property type="match status" value="1"/>
</dbReference>
<dbReference type="OrthoDB" id="178496at2"/>
<comment type="miscellaneous">
    <text evidence="16">The active site is a redox-active disulfide bond.</text>
</comment>
<feature type="binding site" evidence="14">
    <location>
        <position position="313"/>
    </location>
    <ligand>
        <name>FAD</name>
        <dbReference type="ChEBI" id="CHEBI:57692"/>
    </ligand>
</feature>
<dbReference type="GO" id="GO:0050660">
    <property type="term" value="F:flavin adenine dinucleotide binding"/>
    <property type="evidence" value="ECO:0007669"/>
    <property type="project" value="InterPro"/>
</dbReference>
<dbReference type="InterPro" id="IPR012999">
    <property type="entry name" value="Pyr_OxRdtase_I_AS"/>
</dbReference>
<dbReference type="InterPro" id="IPR050151">
    <property type="entry name" value="Class-I_Pyr_Nuc-Dis_Oxidored"/>
</dbReference>
<dbReference type="PRINTS" id="PR00411">
    <property type="entry name" value="PNDRDTASEI"/>
</dbReference>
<keyword evidence="5" id="KW-0963">Cytoplasm</keyword>
<evidence type="ECO:0000313" key="20">
    <source>
        <dbReference type="Proteomes" id="UP000013966"/>
    </source>
</evidence>
<keyword evidence="11 16" id="KW-0676">Redox-active center</keyword>
<evidence type="ECO:0000256" key="2">
    <source>
        <dbReference type="ARBA" id="ARBA00007532"/>
    </source>
</evidence>
<dbReference type="SUPFAM" id="SSF51905">
    <property type="entry name" value="FAD/NAD(P)-binding domain"/>
    <property type="match status" value="1"/>
</dbReference>
<dbReference type="InterPro" id="IPR001100">
    <property type="entry name" value="Pyr_nuc-diS_OxRdtase"/>
</dbReference>
<comment type="subcellular location">
    <subcellularLocation>
        <location evidence="1">Cytoplasm</location>
    </subcellularLocation>
</comment>
<evidence type="ECO:0000256" key="5">
    <source>
        <dbReference type="ARBA" id="ARBA00022490"/>
    </source>
</evidence>
<evidence type="ECO:0000259" key="18">
    <source>
        <dbReference type="Pfam" id="PF07992"/>
    </source>
</evidence>
<feature type="disulfide bond" description="Redox-active" evidence="15">
    <location>
        <begin position="43"/>
        <end position="48"/>
    </location>
</feature>
<dbReference type="PATRIC" id="fig|758793.3.peg.6378"/>
<keyword evidence="9 14" id="KW-0520">NAD</keyword>
<keyword evidence="6 16" id="KW-0285">Flavoprotein</keyword>
<evidence type="ECO:0000256" key="14">
    <source>
        <dbReference type="PIRSR" id="PIRSR000350-3"/>
    </source>
</evidence>
<evidence type="ECO:0000256" key="12">
    <source>
        <dbReference type="ARBA" id="ARBA00049187"/>
    </source>
</evidence>
<evidence type="ECO:0000256" key="13">
    <source>
        <dbReference type="PIRSR" id="PIRSR000350-2"/>
    </source>
</evidence>
<gene>
    <name evidence="19" type="ORF">BRPE64_ECDS00190</name>
</gene>
<feature type="binding site" evidence="14">
    <location>
        <position position="273"/>
    </location>
    <ligand>
        <name>NAD(+)</name>
        <dbReference type="ChEBI" id="CHEBI:57540"/>
    </ligand>
</feature>
<dbReference type="Gene3D" id="3.30.390.30">
    <property type="match status" value="1"/>
</dbReference>
<dbReference type="HOGENOM" id="CLU_016755_0_2_4"/>
<dbReference type="Pfam" id="PF02852">
    <property type="entry name" value="Pyr_redox_dim"/>
    <property type="match status" value="1"/>
</dbReference>
<feature type="binding site" evidence="14">
    <location>
        <position position="204"/>
    </location>
    <ligand>
        <name>NAD(+)</name>
        <dbReference type="ChEBI" id="CHEBI:57540"/>
    </ligand>
</feature>
<dbReference type="InterPro" id="IPR006258">
    <property type="entry name" value="Lipoamide_DH"/>
</dbReference>
<keyword evidence="19" id="KW-0614">Plasmid</keyword>
<dbReference type="Pfam" id="PF07992">
    <property type="entry name" value="Pyr_redox_2"/>
    <property type="match status" value="1"/>
</dbReference>
<dbReference type="InterPro" id="IPR023753">
    <property type="entry name" value="FAD/NAD-binding_dom"/>
</dbReference>
<dbReference type="NCBIfam" id="TIGR01350">
    <property type="entry name" value="lipoamide_DH"/>
    <property type="match status" value="1"/>
</dbReference>
<evidence type="ECO:0000256" key="16">
    <source>
        <dbReference type="RuleBase" id="RU003692"/>
    </source>
</evidence>
<feature type="domain" description="Pyridine nucleotide-disulphide oxidoreductase dimerisation" evidence="17">
    <location>
        <begin position="348"/>
        <end position="456"/>
    </location>
</feature>
<reference evidence="19 20" key="1">
    <citation type="journal article" date="2013" name="Genome Announc.">
        <title>Complete Genome Sequence of Burkholderia sp. Strain RPE64, Bacterial Symbiont of the Bean Bug Riptortus pedestris.</title>
        <authorList>
            <person name="Shibata T.F."/>
            <person name="Maeda T."/>
            <person name="Nikoh N."/>
            <person name="Yamaguchi K."/>
            <person name="Oshima K."/>
            <person name="Hattori M."/>
            <person name="Nishiyama T."/>
            <person name="Hasebe M."/>
            <person name="Fukatsu T."/>
            <person name="Kikuchi Y."/>
            <person name="Shigenobu S."/>
        </authorList>
    </citation>
    <scope>NUCLEOTIDE SEQUENCE [LARGE SCALE GENOMIC DNA]</scope>
    <source>
        <plasmid evidence="19 20">p2</plasmid>
    </source>
</reference>
<geneLocation type="plasmid" evidence="19 20">
    <name>p2</name>
</geneLocation>
<accession>R4X5G2</accession>
<evidence type="ECO:0000313" key="19">
    <source>
        <dbReference type="EMBL" id="BAN28177.1"/>
    </source>
</evidence>
<name>R4X5G2_9BURK</name>
<feature type="active site" description="Proton acceptor" evidence="13">
    <location>
        <position position="446"/>
    </location>
</feature>
<keyword evidence="10" id="KW-1015">Disulfide bond</keyword>
<dbReference type="InterPro" id="IPR004099">
    <property type="entry name" value="Pyr_nucl-diS_OxRdtase_dimer"/>
</dbReference>
<evidence type="ECO:0000256" key="8">
    <source>
        <dbReference type="ARBA" id="ARBA00023002"/>
    </source>
</evidence>
<evidence type="ECO:0000259" key="17">
    <source>
        <dbReference type="Pfam" id="PF02852"/>
    </source>
</evidence>
<dbReference type="InterPro" id="IPR036188">
    <property type="entry name" value="FAD/NAD-bd_sf"/>
</dbReference>
<dbReference type="PRINTS" id="PR00368">
    <property type="entry name" value="FADPNR"/>
</dbReference>
<dbReference type="FunFam" id="3.30.390.30:FF:000001">
    <property type="entry name" value="Dihydrolipoyl dehydrogenase"/>
    <property type="match status" value="1"/>
</dbReference>
<evidence type="ECO:0000256" key="1">
    <source>
        <dbReference type="ARBA" id="ARBA00004496"/>
    </source>
</evidence>
<keyword evidence="7 14" id="KW-0274">FAD</keyword>
<dbReference type="PANTHER" id="PTHR22912:SF217">
    <property type="entry name" value="DIHYDROLIPOYL DEHYDROGENASE"/>
    <property type="match status" value="1"/>
</dbReference>
<dbReference type="RefSeq" id="WP_016355526.1">
    <property type="nucleotide sequence ID" value="NC_021295.1"/>
</dbReference>
<proteinExistence type="inferred from homology"/>
<dbReference type="PANTHER" id="PTHR22912">
    <property type="entry name" value="DISULFIDE OXIDOREDUCTASE"/>
    <property type="match status" value="1"/>
</dbReference>
<comment type="cofactor">
    <cofactor evidence="14 16">
        <name>FAD</name>
        <dbReference type="ChEBI" id="CHEBI:57692"/>
    </cofactor>
    <text evidence="14 16">Binds 1 FAD per subunit.</text>
</comment>
<evidence type="ECO:0000256" key="10">
    <source>
        <dbReference type="ARBA" id="ARBA00023157"/>
    </source>
</evidence>
<organism evidence="19 20">
    <name type="scientific">Caballeronia insecticola</name>
    <dbReference type="NCBI Taxonomy" id="758793"/>
    <lineage>
        <taxon>Bacteria</taxon>
        <taxon>Pseudomonadati</taxon>
        <taxon>Pseudomonadota</taxon>
        <taxon>Betaproteobacteria</taxon>
        <taxon>Burkholderiales</taxon>
        <taxon>Burkholderiaceae</taxon>
        <taxon>Caballeronia</taxon>
    </lineage>
</organism>
<dbReference type="PIRSF" id="PIRSF000350">
    <property type="entry name" value="Mercury_reductase_MerA"/>
    <property type="match status" value="1"/>
</dbReference>
<dbReference type="SUPFAM" id="SSF55424">
    <property type="entry name" value="FAD/NAD-linked reductases, dimerisation (C-terminal) domain"/>
    <property type="match status" value="1"/>
</dbReference>
<dbReference type="InterPro" id="IPR016156">
    <property type="entry name" value="FAD/NAD-linked_Rdtase_dimer_sf"/>
</dbReference>
<dbReference type="GO" id="GO:0004148">
    <property type="term" value="F:dihydrolipoyl dehydrogenase (NADH) activity"/>
    <property type="evidence" value="ECO:0007669"/>
    <property type="project" value="UniProtKB-EC"/>
</dbReference>
<comment type="similarity">
    <text evidence="2 16">Belongs to the class-I pyridine nucleotide-disulfide oxidoreductase family.</text>
</comment>
<protein>
    <recommendedName>
        <fullName evidence="4 16">Dihydrolipoyl dehydrogenase</fullName>
        <ecNumber evidence="3 16">1.8.1.4</ecNumber>
    </recommendedName>
</protein>
<comment type="catalytic activity">
    <reaction evidence="12 16">
        <text>N(6)-[(R)-dihydrolipoyl]-L-lysyl-[protein] + NAD(+) = N(6)-[(R)-lipoyl]-L-lysyl-[protein] + NADH + H(+)</text>
        <dbReference type="Rhea" id="RHEA:15045"/>
        <dbReference type="Rhea" id="RHEA-COMP:10474"/>
        <dbReference type="Rhea" id="RHEA-COMP:10475"/>
        <dbReference type="ChEBI" id="CHEBI:15378"/>
        <dbReference type="ChEBI" id="CHEBI:57540"/>
        <dbReference type="ChEBI" id="CHEBI:57945"/>
        <dbReference type="ChEBI" id="CHEBI:83099"/>
        <dbReference type="ChEBI" id="CHEBI:83100"/>
        <dbReference type="EC" id="1.8.1.4"/>
    </reaction>
</comment>
<dbReference type="Gene3D" id="3.50.50.60">
    <property type="entry name" value="FAD/NAD(P)-binding domain"/>
    <property type="match status" value="2"/>
</dbReference>
<reference evidence="19 20" key="2">
    <citation type="journal article" date="2018" name="Int. J. Syst. Evol. Microbiol.">
        <title>Burkholderia insecticola sp. nov., a gut symbiotic bacterium of the bean bug Riptortus pedestris.</title>
        <authorList>
            <person name="Takeshita K."/>
            <person name="Tamaki H."/>
            <person name="Ohbayashi T."/>
            <person name="Meng X.-Y."/>
            <person name="Sone T."/>
            <person name="Mitani Y."/>
            <person name="Peeters C."/>
            <person name="Kikuchi Y."/>
            <person name="Vandamme P."/>
        </authorList>
    </citation>
    <scope>NUCLEOTIDE SEQUENCE [LARGE SCALE GENOMIC DNA]</scope>
    <source>
        <strain evidence="19">RPE64</strain>
        <plasmid evidence="19 20">p2</plasmid>
    </source>
</reference>
<evidence type="ECO:0000256" key="9">
    <source>
        <dbReference type="ARBA" id="ARBA00023027"/>
    </source>
</evidence>
<evidence type="ECO:0000256" key="6">
    <source>
        <dbReference type="ARBA" id="ARBA00022630"/>
    </source>
</evidence>
<dbReference type="AlphaFoldDB" id="R4X5G2"/>
<keyword evidence="20" id="KW-1185">Reference proteome</keyword>
<evidence type="ECO:0000256" key="3">
    <source>
        <dbReference type="ARBA" id="ARBA00012608"/>
    </source>
</evidence>
<evidence type="ECO:0000256" key="4">
    <source>
        <dbReference type="ARBA" id="ARBA00016961"/>
    </source>
</evidence>
<dbReference type="GO" id="GO:0005737">
    <property type="term" value="C:cytoplasm"/>
    <property type="evidence" value="ECO:0007669"/>
    <property type="project" value="UniProtKB-SubCell"/>
</dbReference>
<evidence type="ECO:0000256" key="15">
    <source>
        <dbReference type="PIRSR" id="PIRSR000350-4"/>
    </source>
</evidence>
<evidence type="ECO:0000256" key="11">
    <source>
        <dbReference type="ARBA" id="ARBA00023284"/>
    </source>
</evidence>
<feature type="binding site" evidence="14">
    <location>
        <position position="115"/>
    </location>
    <ligand>
        <name>FAD</name>
        <dbReference type="ChEBI" id="CHEBI:57692"/>
    </ligand>
</feature>
<dbReference type="GO" id="GO:0006103">
    <property type="term" value="P:2-oxoglutarate metabolic process"/>
    <property type="evidence" value="ECO:0007669"/>
    <property type="project" value="TreeGrafter"/>
</dbReference>